<accession>A0A9W9LL70</accession>
<sequence>MDEDFDHCDRVLELPPEWKFPGQSLEHLLKHHFACVSAALPSVNDPRAGPADIPVYPIGLILDTKQGWRDRGLVFVYLDRDDDQHEPEYLLVKTAIVDTEGDDDGLARDLTSLRLGDEYFDQIRALYERVPVEDAS</sequence>
<comment type="caution">
    <text evidence="1">The sequence shown here is derived from an EMBL/GenBank/DDBJ whole genome shotgun (WGS) entry which is preliminary data.</text>
</comment>
<dbReference type="OrthoDB" id="538223at2759"/>
<reference evidence="1" key="1">
    <citation type="submission" date="2022-11" db="EMBL/GenBank/DDBJ databases">
        <authorList>
            <person name="Petersen C."/>
        </authorList>
    </citation>
    <scope>NUCLEOTIDE SEQUENCE</scope>
    <source>
        <strain evidence="1">IBT 21917</strain>
    </source>
</reference>
<dbReference type="Proteomes" id="UP001146351">
    <property type="component" value="Unassembled WGS sequence"/>
</dbReference>
<dbReference type="AlphaFoldDB" id="A0A9W9LL70"/>
<keyword evidence="2" id="KW-1185">Reference proteome</keyword>
<proteinExistence type="predicted"/>
<organism evidence="1 2">
    <name type="scientific">Penicillium capsulatum</name>
    <dbReference type="NCBI Taxonomy" id="69766"/>
    <lineage>
        <taxon>Eukaryota</taxon>
        <taxon>Fungi</taxon>
        <taxon>Dikarya</taxon>
        <taxon>Ascomycota</taxon>
        <taxon>Pezizomycotina</taxon>
        <taxon>Eurotiomycetes</taxon>
        <taxon>Eurotiomycetidae</taxon>
        <taxon>Eurotiales</taxon>
        <taxon>Aspergillaceae</taxon>
        <taxon>Penicillium</taxon>
    </lineage>
</organism>
<name>A0A9W9LL70_9EURO</name>
<evidence type="ECO:0000313" key="1">
    <source>
        <dbReference type="EMBL" id="KAJ5161930.1"/>
    </source>
</evidence>
<gene>
    <name evidence="1" type="ORF">N7492_007322</name>
</gene>
<reference evidence="1" key="2">
    <citation type="journal article" date="2023" name="IMA Fungus">
        <title>Comparative genomic study of the Penicillium genus elucidates a diverse pangenome and 15 lateral gene transfer events.</title>
        <authorList>
            <person name="Petersen C."/>
            <person name="Sorensen T."/>
            <person name="Nielsen M.R."/>
            <person name="Sondergaard T.E."/>
            <person name="Sorensen J.L."/>
            <person name="Fitzpatrick D.A."/>
            <person name="Frisvad J.C."/>
            <person name="Nielsen K.L."/>
        </authorList>
    </citation>
    <scope>NUCLEOTIDE SEQUENCE</scope>
    <source>
        <strain evidence="1">IBT 21917</strain>
    </source>
</reference>
<dbReference type="EMBL" id="JAPQKO010000005">
    <property type="protein sequence ID" value="KAJ5161930.1"/>
    <property type="molecule type" value="Genomic_DNA"/>
</dbReference>
<evidence type="ECO:0000313" key="2">
    <source>
        <dbReference type="Proteomes" id="UP001146351"/>
    </source>
</evidence>
<protein>
    <submittedName>
        <fullName evidence="1">Uncharacterized protein</fullName>
    </submittedName>
</protein>